<dbReference type="GO" id="GO:0006879">
    <property type="term" value="P:intracellular iron ion homeostasis"/>
    <property type="evidence" value="ECO:0007669"/>
    <property type="project" value="TreeGrafter"/>
</dbReference>
<dbReference type="CDD" id="cd06186">
    <property type="entry name" value="NOX_Duox_like_FAD_NADP"/>
    <property type="match status" value="1"/>
</dbReference>
<evidence type="ECO:0000256" key="14">
    <source>
        <dbReference type="SAM" id="Phobius"/>
    </source>
</evidence>
<evidence type="ECO:0000256" key="12">
    <source>
        <dbReference type="ARBA" id="ARBA00023180"/>
    </source>
</evidence>
<dbReference type="Gene3D" id="3.40.50.80">
    <property type="entry name" value="Nucleotide-binding domain of ferredoxin-NADP reductase (FNR) module"/>
    <property type="match status" value="1"/>
</dbReference>
<evidence type="ECO:0000256" key="4">
    <source>
        <dbReference type="ARBA" id="ARBA00022448"/>
    </source>
</evidence>
<evidence type="ECO:0000256" key="11">
    <source>
        <dbReference type="ARBA" id="ARBA00023136"/>
    </source>
</evidence>
<proteinExistence type="inferred from homology"/>
<evidence type="ECO:0000256" key="3">
    <source>
        <dbReference type="ARBA" id="ARBA00012668"/>
    </source>
</evidence>
<dbReference type="EMBL" id="CENE01000014">
    <property type="protein sequence ID" value="CEQ41399.1"/>
    <property type="molecule type" value="Genomic_DNA"/>
</dbReference>
<keyword evidence="10" id="KW-0406">Ion transport</keyword>
<keyword evidence="17" id="KW-1185">Reference proteome</keyword>
<dbReference type="Pfam" id="PF08030">
    <property type="entry name" value="NAD_binding_6"/>
    <property type="match status" value="1"/>
</dbReference>
<dbReference type="PROSITE" id="PS51384">
    <property type="entry name" value="FAD_FR"/>
    <property type="match status" value="1"/>
</dbReference>
<dbReference type="Pfam" id="PF01794">
    <property type="entry name" value="Ferric_reduct"/>
    <property type="match status" value="1"/>
</dbReference>
<dbReference type="InterPro" id="IPR039261">
    <property type="entry name" value="FNR_nucleotide-bd"/>
</dbReference>
<protein>
    <recommendedName>
        <fullName evidence="3">ferric-chelate reductase (NADPH)</fullName>
        <ecNumber evidence="3">1.16.1.9</ecNumber>
    </recommendedName>
</protein>
<keyword evidence="5" id="KW-1003">Cell membrane</keyword>
<organism evidence="16 17">
    <name type="scientific">Sporidiobolus salmonicolor</name>
    <name type="common">Yeast-like fungus</name>
    <name type="synonym">Sporobolomyces salmonicolor</name>
    <dbReference type="NCBI Taxonomy" id="5005"/>
    <lineage>
        <taxon>Eukaryota</taxon>
        <taxon>Fungi</taxon>
        <taxon>Dikarya</taxon>
        <taxon>Basidiomycota</taxon>
        <taxon>Pucciniomycotina</taxon>
        <taxon>Microbotryomycetes</taxon>
        <taxon>Sporidiobolales</taxon>
        <taxon>Sporidiobolaceae</taxon>
        <taxon>Sporobolomyces</taxon>
    </lineage>
</organism>
<comment type="similarity">
    <text evidence="2">Belongs to the ferric reductase (FRE) family.</text>
</comment>
<dbReference type="PANTHER" id="PTHR32361:SF9">
    <property type="entry name" value="FERRIC REDUCTASE TRANSMEMBRANE COMPONENT 3-RELATED"/>
    <property type="match status" value="1"/>
</dbReference>
<dbReference type="SFLD" id="SFLDG01168">
    <property type="entry name" value="Ferric_reductase_subgroup_(FRE"/>
    <property type="match status" value="1"/>
</dbReference>
<dbReference type="InterPro" id="IPR013112">
    <property type="entry name" value="FAD-bd_8"/>
</dbReference>
<evidence type="ECO:0000256" key="8">
    <source>
        <dbReference type="ARBA" id="ARBA00022989"/>
    </source>
</evidence>
<keyword evidence="6 14" id="KW-0812">Transmembrane</keyword>
<dbReference type="SFLD" id="SFLDS00052">
    <property type="entry name" value="Ferric_Reductase_Domain"/>
    <property type="match status" value="1"/>
</dbReference>
<keyword evidence="7" id="KW-0249">Electron transport</keyword>
<keyword evidence="4" id="KW-0813">Transport</keyword>
<dbReference type="AlphaFoldDB" id="A0A0D6EN52"/>
<feature type="transmembrane region" description="Helical" evidence="14">
    <location>
        <begin position="233"/>
        <end position="251"/>
    </location>
</feature>
<evidence type="ECO:0000256" key="7">
    <source>
        <dbReference type="ARBA" id="ARBA00022982"/>
    </source>
</evidence>
<keyword evidence="9" id="KW-0560">Oxidoreductase</keyword>
<feature type="transmembrane region" description="Helical" evidence="14">
    <location>
        <begin position="160"/>
        <end position="184"/>
    </location>
</feature>
<dbReference type="SUPFAM" id="SSF52343">
    <property type="entry name" value="Ferredoxin reductase-like, C-terminal NADP-linked domain"/>
    <property type="match status" value="1"/>
</dbReference>
<evidence type="ECO:0000256" key="1">
    <source>
        <dbReference type="ARBA" id="ARBA00004651"/>
    </source>
</evidence>
<evidence type="ECO:0000256" key="5">
    <source>
        <dbReference type="ARBA" id="ARBA00022475"/>
    </source>
</evidence>
<dbReference type="GO" id="GO:0006826">
    <property type="term" value="P:iron ion transport"/>
    <property type="evidence" value="ECO:0007669"/>
    <property type="project" value="UniProtKB-ARBA"/>
</dbReference>
<feature type="domain" description="FAD-binding FR-type" evidence="15">
    <location>
        <begin position="314"/>
        <end position="446"/>
    </location>
</feature>
<dbReference type="GO" id="GO:0015677">
    <property type="term" value="P:copper ion import"/>
    <property type="evidence" value="ECO:0007669"/>
    <property type="project" value="TreeGrafter"/>
</dbReference>
<dbReference type="EC" id="1.16.1.9" evidence="3"/>
<feature type="transmembrane region" description="Helical" evidence="14">
    <location>
        <begin position="263"/>
        <end position="283"/>
    </location>
</feature>
<dbReference type="InterPro" id="IPR017927">
    <property type="entry name" value="FAD-bd_FR_type"/>
</dbReference>
<evidence type="ECO:0000256" key="10">
    <source>
        <dbReference type="ARBA" id="ARBA00023065"/>
    </source>
</evidence>
<dbReference type="InterPro" id="IPR017938">
    <property type="entry name" value="Riboflavin_synthase-like_b-brl"/>
</dbReference>
<dbReference type="OrthoDB" id="17725at2759"/>
<comment type="subcellular location">
    <subcellularLocation>
        <location evidence="1">Cell membrane</location>
        <topology evidence="1">Multi-pass membrane protein</topology>
    </subcellularLocation>
</comment>
<dbReference type="Pfam" id="PF08022">
    <property type="entry name" value="FAD_binding_8"/>
    <property type="match status" value="1"/>
</dbReference>
<keyword evidence="12" id="KW-0325">Glycoprotein</keyword>
<dbReference type="GO" id="GO:0005886">
    <property type="term" value="C:plasma membrane"/>
    <property type="evidence" value="ECO:0007669"/>
    <property type="project" value="UniProtKB-SubCell"/>
</dbReference>
<evidence type="ECO:0000256" key="2">
    <source>
        <dbReference type="ARBA" id="ARBA00006278"/>
    </source>
</evidence>
<dbReference type="InterPro" id="IPR013130">
    <property type="entry name" value="Fe3_Rdtase_TM_dom"/>
</dbReference>
<reference evidence="17" key="1">
    <citation type="submission" date="2015-02" db="EMBL/GenBank/DDBJ databases">
        <authorList>
            <person name="Gon?alves P."/>
        </authorList>
    </citation>
    <scope>NUCLEOTIDE SEQUENCE [LARGE SCALE GENOMIC DNA]</scope>
</reference>
<evidence type="ECO:0000259" key="15">
    <source>
        <dbReference type="PROSITE" id="PS51384"/>
    </source>
</evidence>
<keyword evidence="8 14" id="KW-1133">Transmembrane helix</keyword>
<comment type="catalytic activity">
    <reaction evidence="13">
        <text>2 a Fe(II)-siderophore + NADP(+) + H(+) = 2 a Fe(III)-siderophore + NADPH</text>
        <dbReference type="Rhea" id="RHEA:28795"/>
        <dbReference type="Rhea" id="RHEA-COMP:11342"/>
        <dbReference type="Rhea" id="RHEA-COMP:11344"/>
        <dbReference type="ChEBI" id="CHEBI:15378"/>
        <dbReference type="ChEBI" id="CHEBI:29033"/>
        <dbReference type="ChEBI" id="CHEBI:29034"/>
        <dbReference type="ChEBI" id="CHEBI:57783"/>
        <dbReference type="ChEBI" id="CHEBI:58349"/>
        <dbReference type="EC" id="1.16.1.9"/>
    </reaction>
</comment>
<evidence type="ECO:0000256" key="6">
    <source>
        <dbReference type="ARBA" id="ARBA00022692"/>
    </source>
</evidence>
<evidence type="ECO:0000313" key="16">
    <source>
        <dbReference type="EMBL" id="CEQ41399.1"/>
    </source>
</evidence>
<name>A0A0D6EN52_SPOSA</name>
<evidence type="ECO:0000256" key="9">
    <source>
        <dbReference type="ARBA" id="ARBA00023002"/>
    </source>
</evidence>
<feature type="transmembrane region" description="Helical" evidence="14">
    <location>
        <begin position="290"/>
        <end position="310"/>
    </location>
</feature>
<dbReference type="InterPro" id="IPR051410">
    <property type="entry name" value="Ferric/Cupric_Reductase"/>
</dbReference>
<dbReference type="Proteomes" id="UP000243876">
    <property type="component" value="Unassembled WGS sequence"/>
</dbReference>
<gene>
    <name evidence="16" type="primary">SPOSA6832_03120</name>
</gene>
<feature type="transmembrane region" description="Helical" evidence="14">
    <location>
        <begin position="62"/>
        <end position="84"/>
    </location>
</feature>
<dbReference type="SUPFAM" id="SSF63380">
    <property type="entry name" value="Riboflavin synthase domain-like"/>
    <property type="match status" value="1"/>
</dbReference>
<accession>A0A0D6EN52</accession>
<dbReference type="PANTHER" id="PTHR32361">
    <property type="entry name" value="FERRIC/CUPRIC REDUCTASE TRANSMEMBRANE COMPONENT"/>
    <property type="match status" value="1"/>
</dbReference>
<evidence type="ECO:0000256" key="13">
    <source>
        <dbReference type="ARBA" id="ARBA00048483"/>
    </source>
</evidence>
<evidence type="ECO:0000313" key="17">
    <source>
        <dbReference type="Proteomes" id="UP000243876"/>
    </source>
</evidence>
<dbReference type="InterPro" id="IPR013121">
    <property type="entry name" value="Fe_red_NAD-bd_6"/>
</dbReference>
<keyword evidence="11 14" id="KW-0472">Membrane</keyword>
<sequence>MAKNVVRRVLETANELVERDGGSSSSAGAGGGGGAAAAAAAKAQAATLMANWNQYAGQDLNIVLALCVALVLFATAPLAASWLANGRYRSGWVLRSGEACGDSKGSSKSGWSEKGKGDVKLEKAYTVSDRPLPLRIEPVNAIFARFRTLYNKLLLPTSPLFGLTVGQVLVCLGYEAVVLVFMFYRCLDHKTDWKRTGVISVAQLPALFLFATKNSLLTCLGKGYEKLNFLHRVAGRLCILCALLHTLFFFLNYPFDPSSTAQVTGMISTIVLCVMLVTSVSYFRKAFYQVFLVSHILGWLIFLVALDYHVSPVSRPYTFLSIAIYCLDFVTRLCKTRFGSASIVALSGGTTMVQSHRIERGWRAGQHVWLRVWKGWRGWETHPFTIANAPQEASPLNGSHKLTLLVKAAGDYTRGLNDHAKSNGSFSNGAVVKCTLEGPYGGPMYTDFAEVQAAVLFAGGSGITFAASVLEELVGLAVKGRLRTRTVTVVWSFRDVECLQWYQSMFDALLTIAREQTCLDVRLFLHVTHPPVGHSSAPSPLVSPIPFSSLRPGRPDPSALLNTVVDDVLETVRQKALPSGGGIAVGTCGPKPLVTQVRKAVAGVEGERSIKSGGIVSYSETFGW</sequence>
<dbReference type="GO" id="GO:0052851">
    <property type="term" value="F:ferric-chelate reductase (NADPH) activity"/>
    <property type="evidence" value="ECO:0007669"/>
    <property type="project" value="UniProtKB-EC"/>
</dbReference>